<organism evidence="3">
    <name type="scientific">Homalodisca liturata</name>
    <dbReference type="NCBI Taxonomy" id="320908"/>
    <lineage>
        <taxon>Eukaryota</taxon>
        <taxon>Metazoa</taxon>
        <taxon>Ecdysozoa</taxon>
        <taxon>Arthropoda</taxon>
        <taxon>Hexapoda</taxon>
        <taxon>Insecta</taxon>
        <taxon>Pterygota</taxon>
        <taxon>Neoptera</taxon>
        <taxon>Paraneoptera</taxon>
        <taxon>Hemiptera</taxon>
        <taxon>Auchenorrhyncha</taxon>
        <taxon>Membracoidea</taxon>
        <taxon>Cicadellidae</taxon>
        <taxon>Cicadellinae</taxon>
        <taxon>Proconiini</taxon>
        <taxon>Homalodisca</taxon>
    </lineage>
</organism>
<proteinExistence type="predicted"/>
<protein>
    <recommendedName>
        <fullName evidence="4">Secreted protein</fullName>
    </recommendedName>
</protein>
<feature type="signal peptide" evidence="2">
    <location>
        <begin position="1"/>
        <end position="17"/>
    </location>
</feature>
<evidence type="ECO:0000256" key="2">
    <source>
        <dbReference type="SAM" id="SignalP"/>
    </source>
</evidence>
<dbReference type="AlphaFoldDB" id="A0A1B6JJI0"/>
<gene>
    <name evidence="3" type="ORF">g.44701</name>
</gene>
<accession>A0A1B6JJI0</accession>
<evidence type="ECO:0000313" key="3">
    <source>
        <dbReference type="EMBL" id="JAS99289.1"/>
    </source>
</evidence>
<feature type="chain" id="PRO_5008585831" description="Secreted protein" evidence="2">
    <location>
        <begin position="18"/>
        <end position="103"/>
    </location>
</feature>
<reference evidence="3" key="1">
    <citation type="submission" date="2015-11" db="EMBL/GenBank/DDBJ databases">
        <title>De novo transcriptome assembly of four potential Pierce s Disease insect vectors from Arizona vineyards.</title>
        <authorList>
            <person name="Tassone E.E."/>
        </authorList>
    </citation>
    <scope>NUCLEOTIDE SEQUENCE</scope>
</reference>
<dbReference type="InterPro" id="IPR029018">
    <property type="entry name" value="Hex-like_dom2"/>
</dbReference>
<evidence type="ECO:0000256" key="1">
    <source>
        <dbReference type="ARBA" id="ARBA00022801"/>
    </source>
</evidence>
<sequence length="103" mass="11624">YRYTLAICCFLLFPTHSDTVAEQAHTRRCSVPNMTKPVLLLLVVGLAQCLGQTYIYPYTYQCNEGKCVKEPASDDKPYLSFNVCMLQCSPYAGVWPRPAHITV</sequence>
<dbReference type="EMBL" id="GECU01008417">
    <property type="protein sequence ID" value="JAS99289.1"/>
    <property type="molecule type" value="Transcribed_RNA"/>
</dbReference>
<feature type="non-terminal residue" evidence="3">
    <location>
        <position position="1"/>
    </location>
</feature>
<dbReference type="GO" id="GO:0016787">
    <property type="term" value="F:hydrolase activity"/>
    <property type="evidence" value="ECO:0007669"/>
    <property type="project" value="UniProtKB-KW"/>
</dbReference>
<evidence type="ECO:0008006" key="4">
    <source>
        <dbReference type="Google" id="ProtNLM"/>
    </source>
</evidence>
<dbReference type="Gene3D" id="3.30.379.10">
    <property type="entry name" value="Chitobiase/beta-hexosaminidase domain 2-like"/>
    <property type="match status" value="1"/>
</dbReference>
<keyword evidence="1" id="KW-0378">Hydrolase</keyword>
<keyword evidence="2" id="KW-0732">Signal</keyword>
<name>A0A1B6JJI0_9HEMI</name>
<feature type="non-terminal residue" evidence="3">
    <location>
        <position position="103"/>
    </location>
</feature>